<accession>A0A7S2R743</accession>
<protein>
    <submittedName>
        <fullName evidence="1">Uncharacterized protein</fullName>
    </submittedName>
</protein>
<gene>
    <name evidence="1" type="ORF">EANT1437_LOCUS4559</name>
</gene>
<name>A0A7S2R743_9STRA</name>
<dbReference type="EMBL" id="HBHI01008888">
    <property type="protein sequence ID" value="CAD9662489.1"/>
    <property type="molecule type" value="Transcribed_RNA"/>
</dbReference>
<sequence>MEEEPLHYPNLVNCNIIIQAEAYSGLESPLSSIPSELLVVLNSPLPEIYDFSVEKDVLRRKEQRDASGGFSSVISSLHSNKNSAPVLSNSDGSVEIPYLSDEQKEAFEHIKAVTSGKDEVLLGILKEENYDLNASINAYYRSGR</sequence>
<reference evidence="1" key="1">
    <citation type="submission" date="2021-01" db="EMBL/GenBank/DDBJ databases">
        <authorList>
            <person name="Corre E."/>
            <person name="Pelletier E."/>
            <person name="Niang G."/>
            <person name="Scheremetjew M."/>
            <person name="Finn R."/>
            <person name="Kale V."/>
            <person name="Holt S."/>
            <person name="Cochrane G."/>
            <person name="Meng A."/>
            <person name="Brown T."/>
            <person name="Cohen L."/>
        </authorList>
    </citation>
    <scope>NUCLEOTIDE SEQUENCE</scope>
    <source>
        <strain evidence="1">CCMP1452</strain>
    </source>
</reference>
<proteinExistence type="predicted"/>
<organism evidence="1">
    <name type="scientific">Eucampia antarctica</name>
    <dbReference type="NCBI Taxonomy" id="49252"/>
    <lineage>
        <taxon>Eukaryota</taxon>
        <taxon>Sar</taxon>
        <taxon>Stramenopiles</taxon>
        <taxon>Ochrophyta</taxon>
        <taxon>Bacillariophyta</taxon>
        <taxon>Mediophyceae</taxon>
        <taxon>Biddulphiophycidae</taxon>
        <taxon>Hemiaulales</taxon>
        <taxon>Hemiaulaceae</taxon>
        <taxon>Eucampia</taxon>
    </lineage>
</organism>
<evidence type="ECO:0000313" key="1">
    <source>
        <dbReference type="EMBL" id="CAD9662489.1"/>
    </source>
</evidence>
<dbReference type="AlphaFoldDB" id="A0A7S2R743"/>